<accession>A0A1Y1ZL61</accession>
<organism evidence="1 2">
    <name type="scientific">Clohesyomyces aquaticus</name>
    <dbReference type="NCBI Taxonomy" id="1231657"/>
    <lineage>
        <taxon>Eukaryota</taxon>
        <taxon>Fungi</taxon>
        <taxon>Dikarya</taxon>
        <taxon>Ascomycota</taxon>
        <taxon>Pezizomycotina</taxon>
        <taxon>Dothideomycetes</taxon>
        <taxon>Pleosporomycetidae</taxon>
        <taxon>Pleosporales</taxon>
        <taxon>Lindgomycetaceae</taxon>
        <taxon>Clohesyomyces</taxon>
    </lineage>
</organism>
<evidence type="ECO:0000313" key="1">
    <source>
        <dbReference type="EMBL" id="ORY10973.1"/>
    </source>
</evidence>
<sequence>MATLSSPSPLHPVFKPFTTRPPAQSVKSSTIPLHALIRDQFTITTWLLLGALLQAIATLTLPYRNILIVMPVFMTLSYKLTRQLLILCSILPNPRMAGVVPKRVTPVYPSDGTSDLSATDAASSPICALLIAAKSNSSLGLFQPAYKPVADRFDAMVSELNASATENGYLGSSSWLNACDRATGSEIMTVIYFQNEEYLHDFAHGPTHSEATLWWRELERAGKDTQVGIMHEVFACPKRSWEGIYVNYQPTGMGATTKEVKNADGTKSWVNPLVKVKGKLNYSKGRMGRAFGANEWDIMETMTQ</sequence>
<evidence type="ECO:0000313" key="2">
    <source>
        <dbReference type="Proteomes" id="UP000193144"/>
    </source>
</evidence>
<dbReference type="AlphaFoldDB" id="A0A1Y1ZL61"/>
<dbReference type="Proteomes" id="UP000193144">
    <property type="component" value="Unassembled WGS sequence"/>
</dbReference>
<comment type="caution">
    <text evidence="1">The sequence shown here is derived from an EMBL/GenBank/DDBJ whole genome shotgun (WGS) entry which is preliminary data.</text>
</comment>
<dbReference type="InterPro" id="IPR025444">
    <property type="entry name" value="Monooxy_af470"/>
</dbReference>
<keyword evidence="2" id="KW-1185">Reference proteome</keyword>
<gene>
    <name evidence="1" type="ORF">BCR34DRAFT_336590</name>
</gene>
<name>A0A1Y1ZL61_9PLEO</name>
<dbReference type="STRING" id="1231657.A0A1Y1ZL61"/>
<proteinExistence type="predicted"/>
<dbReference type="OrthoDB" id="3202396at2759"/>
<dbReference type="Pfam" id="PF13826">
    <property type="entry name" value="Monooxy_af470-like"/>
    <property type="match status" value="1"/>
</dbReference>
<protein>
    <submittedName>
        <fullName evidence="1">Uncharacterized protein</fullName>
    </submittedName>
</protein>
<dbReference type="EMBL" id="MCFA01000066">
    <property type="protein sequence ID" value="ORY10973.1"/>
    <property type="molecule type" value="Genomic_DNA"/>
</dbReference>
<reference evidence="1 2" key="1">
    <citation type="submission" date="2016-07" db="EMBL/GenBank/DDBJ databases">
        <title>Pervasive Adenine N6-methylation of Active Genes in Fungi.</title>
        <authorList>
            <consortium name="DOE Joint Genome Institute"/>
            <person name="Mondo S.J."/>
            <person name="Dannebaum R.O."/>
            <person name="Kuo R.C."/>
            <person name="Labutti K."/>
            <person name="Haridas S."/>
            <person name="Kuo A."/>
            <person name="Salamov A."/>
            <person name="Ahrendt S.R."/>
            <person name="Lipzen A."/>
            <person name="Sullivan W."/>
            <person name="Andreopoulos W.B."/>
            <person name="Clum A."/>
            <person name="Lindquist E."/>
            <person name="Daum C."/>
            <person name="Ramamoorthy G.K."/>
            <person name="Gryganskyi A."/>
            <person name="Culley D."/>
            <person name="Magnuson J.K."/>
            <person name="James T.Y."/>
            <person name="O'Malley M.A."/>
            <person name="Stajich J.E."/>
            <person name="Spatafora J.W."/>
            <person name="Visel A."/>
            <person name="Grigoriev I.V."/>
        </authorList>
    </citation>
    <scope>NUCLEOTIDE SEQUENCE [LARGE SCALE GENOMIC DNA]</scope>
    <source>
        <strain evidence="1 2">CBS 115471</strain>
    </source>
</reference>